<evidence type="ECO:0000256" key="12">
    <source>
        <dbReference type="ARBA" id="ARBA00023277"/>
    </source>
</evidence>
<gene>
    <name evidence="15" type="ORF">F8388_009978</name>
    <name evidence="16" type="ORF">G4B88_017939</name>
</gene>
<dbReference type="InterPro" id="IPR019378">
    <property type="entry name" value="GDP-Fuc_O-FucTrfase"/>
</dbReference>
<dbReference type="Pfam" id="PF10250">
    <property type="entry name" value="O-FucT"/>
    <property type="match status" value="1"/>
</dbReference>
<evidence type="ECO:0000313" key="16">
    <source>
        <dbReference type="EMBL" id="KAF4395069.1"/>
    </source>
</evidence>
<evidence type="ECO:0000256" key="14">
    <source>
        <dbReference type="SAM" id="Phobius"/>
    </source>
</evidence>
<dbReference type="EMBL" id="JAATIQ010000041">
    <property type="protein sequence ID" value="KAF4395069.1"/>
    <property type="molecule type" value="Genomic_DNA"/>
</dbReference>
<evidence type="ECO:0000256" key="13">
    <source>
        <dbReference type="ARBA" id="ARBA00030350"/>
    </source>
</evidence>
<dbReference type="InterPro" id="IPR024709">
    <property type="entry name" value="FucosylTrfase_pln"/>
</dbReference>
<evidence type="ECO:0000256" key="9">
    <source>
        <dbReference type="ARBA" id="ARBA00023136"/>
    </source>
</evidence>
<evidence type="ECO:0000256" key="1">
    <source>
        <dbReference type="ARBA" id="ARBA00004606"/>
    </source>
</evidence>
<dbReference type="Proteomes" id="UP000583929">
    <property type="component" value="Unassembled WGS sequence"/>
</dbReference>
<accession>A0A7J6E822</accession>
<comment type="pathway">
    <text evidence="2">Glycan metabolism.</text>
</comment>
<evidence type="ECO:0000256" key="10">
    <source>
        <dbReference type="ARBA" id="ARBA00023180"/>
    </source>
</evidence>
<dbReference type="CDD" id="cd11299">
    <property type="entry name" value="O-FucT_plant"/>
    <property type="match status" value="1"/>
</dbReference>
<keyword evidence="10" id="KW-0325">Glycoprotein</keyword>
<feature type="transmembrane region" description="Helical" evidence="14">
    <location>
        <begin position="59"/>
        <end position="81"/>
    </location>
</feature>
<dbReference type="GO" id="GO:0005737">
    <property type="term" value="C:cytoplasm"/>
    <property type="evidence" value="ECO:0007669"/>
    <property type="project" value="TreeGrafter"/>
</dbReference>
<keyword evidence="7" id="KW-0735">Signal-anchor</keyword>
<evidence type="ECO:0000256" key="4">
    <source>
        <dbReference type="ARBA" id="ARBA00022676"/>
    </source>
</evidence>
<keyword evidence="6 14" id="KW-0812">Transmembrane</keyword>
<evidence type="ECO:0000256" key="11">
    <source>
        <dbReference type="ARBA" id="ARBA00023253"/>
    </source>
</evidence>
<keyword evidence="8 14" id="KW-1133">Transmembrane helix</keyword>
<dbReference type="AlphaFoldDB" id="A0A7J6E822"/>
<organism evidence="15 17">
    <name type="scientific">Cannabis sativa</name>
    <name type="common">Hemp</name>
    <name type="synonym">Marijuana</name>
    <dbReference type="NCBI Taxonomy" id="3483"/>
    <lineage>
        <taxon>Eukaryota</taxon>
        <taxon>Viridiplantae</taxon>
        <taxon>Streptophyta</taxon>
        <taxon>Embryophyta</taxon>
        <taxon>Tracheophyta</taxon>
        <taxon>Spermatophyta</taxon>
        <taxon>Magnoliopsida</taxon>
        <taxon>eudicotyledons</taxon>
        <taxon>Gunneridae</taxon>
        <taxon>Pentapetalae</taxon>
        <taxon>rosids</taxon>
        <taxon>fabids</taxon>
        <taxon>Rosales</taxon>
        <taxon>Cannabaceae</taxon>
        <taxon>Cannabis</taxon>
    </lineage>
</organism>
<evidence type="ECO:0000256" key="6">
    <source>
        <dbReference type="ARBA" id="ARBA00022692"/>
    </source>
</evidence>
<sequence>MASSIPRPRTIMKSSIIAINPSFPFLHFLPPSPLTALLFSPRKNPKSLHLCTNFSTTLLLFSLSLLFSITFLLGIFLLGFLRSYQNSPLPCSVSSSPEFFAASLSSMSSSSLLDKEEGVPRLSYSAMVPLPAHGLSGNLSEPEREFWQQPDGEGYRPCLDFSIGYRKASAEISKEKKRYLMVVASGGLNQQRNQIVDAVVIARILEASLVLPILQVNLIWGDESEFSDIFDVEHFKKTLQADVRVVSTIPSSHLMLRQPIHSKIPRDITPNWIHSRFFNQLNKDGLLILKGLDSKLTKNLPPDLQKLKCKVAFHALRFAAPIRELGEQLAKRMWIEGPYIALHLRLEKDVWVRTGCQTGLGPEFDRVIAKVRESEPEFLTGSLNMSHTQRKLAGLCPLNALEMARFLKALGAPKSTRIYNAGGEPFGGSRAMQPLISEYPNLVTKEMLARQGELARFANKSSALAAIDYIVCLSSDVFVPSHGGNMGRALQGHRAYVGHRKFIKPNKRAMLPFFEDTTISEAELSSVVKELHAKSLGQPELRNYRRERDVIAYPVPECLCQKP</sequence>
<comment type="caution">
    <text evidence="15">The sequence shown here is derived from an EMBL/GenBank/DDBJ whole genome shotgun (WGS) entry which is preliminary data.</text>
</comment>
<dbReference type="PANTHER" id="PTHR31741">
    <property type="entry name" value="OS02G0726500 PROTEIN-RELATED"/>
    <property type="match status" value="1"/>
</dbReference>
<dbReference type="GO" id="GO:0006004">
    <property type="term" value="P:fucose metabolic process"/>
    <property type="evidence" value="ECO:0007669"/>
    <property type="project" value="UniProtKB-KW"/>
</dbReference>
<keyword evidence="18" id="KW-1185">Reference proteome</keyword>
<reference evidence="17 18" key="1">
    <citation type="journal article" date="2020" name="bioRxiv">
        <title>Sequence and annotation of 42 cannabis genomes reveals extensive copy number variation in cannabinoid synthesis and pathogen resistance genes.</title>
        <authorList>
            <person name="Mckernan K.J."/>
            <person name="Helbert Y."/>
            <person name="Kane L.T."/>
            <person name="Ebling H."/>
            <person name="Zhang L."/>
            <person name="Liu B."/>
            <person name="Eaton Z."/>
            <person name="Mclaughlin S."/>
            <person name="Kingan S."/>
            <person name="Baybayan P."/>
            <person name="Concepcion G."/>
            <person name="Jordan M."/>
            <person name="Riva A."/>
            <person name="Barbazuk W."/>
            <person name="Harkins T."/>
        </authorList>
    </citation>
    <scope>NUCLEOTIDE SEQUENCE [LARGE SCALE GENOMIC DNA]</scope>
    <source>
        <strain evidence="17 18">cv. Jamaican Lion 4</strain>
        <strain evidence="16">Father</strain>
        <strain evidence="15">Mother</strain>
        <tissue evidence="15">Leaf</tissue>
    </source>
</reference>
<name>A0A7J6E822_CANSA</name>
<keyword evidence="11" id="KW-0294">Fucose metabolism</keyword>
<keyword evidence="12" id="KW-0119">Carbohydrate metabolism</keyword>
<evidence type="ECO:0000256" key="2">
    <source>
        <dbReference type="ARBA" id="ARBA00004881"/>
    </source>
</evidence>
<evidence type="ECO:0000313" key="17">
    <source>
        <dbReference type="Proteomes" id="UP000525078"/>
    </source>
</evidence>
<dbReference type="PIRSF" id="PIRSF009360">
    <property type="entry name" value="UCP009360"/>
    <property type="match status" value="1"/>
</dbReference>
<evidence type="ECO:0000256" key="3">
    <source>
        <dbReference type="ARBA" id="ARBA00007737"/>
    </source>
</evidence>
<dbReference type="GO" id="GO:0016020">
    <property type="term" value="C:membrane"/>
    <property type="evidence" value="ECO:0007669"/>
    <property type="project" value="UniProtKB-SubCell"/>
</dbReference>
<evidence type="ECO:0000313" key="15">
    <source>
        <dbReference type="EMBL" id="KAF4353819.1"/>
    </source>
</evidence>
<dbReference type="GO" id="GO:0016757">
    <property type="term" value="F:glycosyltransferase activity"/>
    <property type="evidence" value="ECO:0007669"/>
    <property type="project" value="UniProtKB-KW"/>
</dbReference>
<dbReference type="OrthoDB" id="2016498at2759"/>
<evidence type="ECO:0000256" key="8">
    <source>
        <dbReference type="ARBA" id="ARBA00022989"/>
    </source>
</evidence>
<protein>
    <recommendedName>
        <fullName evidence="13">O-fucosyltransferase family protein</fullName>
    </recommendedName>
</protein>
<evidence type="ECO:0000256" key="7">
    <source>
        <dbReference type="ARBA" id="ARBA00022968"/>
    </source>
</evidence>
<dbReference type="Proteomes" id="UP000525078">
    <property type="component" value="Unassembled WGS sequence"/>
</dbReference>
<proteinExistence type="inferred from homology"/>
<keyword evidence="9 14" id="KW-0472">Membrane</keyword>
<comment type="similarity">
    <text evidence="3">Belongs to the glycosyltransferase GT106 family.</text>
</comment>
<evidence type="ECO:0000313" key="18">
    <source>
        <dbReference type="Proteomes" id="UP000583929"/>
    </source>
</evidence>
<keyword evidence="5" id="KW-0808">Transferase</keyword>
<keyword evidence="4" id="KW-0328">Glycosyltransferase</keyword>
<evidence type="ECO:0000256" key="5">
    <source>
        <dbReference type="ARBA" id="ARBA00022679"/>
    </source>
</evidence>
<comment type="subcellular location">
    <subcellularLocation>
        <location evidence="1">Membrane</location>
        <topology evidence="1">Single-pass type II membrane protein</topology>
    </subcellularLocation>
</comment>
<dbReference type="PANTHER" id="PTHR31741:SF63">
    <property type="entry name" value="O-FUCOSYLTRANSFERASE 37"/>
    <property type="match status" value="1"/>
</dbReference>
<dbReference type="EMBL" id="JAATIP010000288">
    <property type="protein sequence ID" value="KAF4353819.1"/>
    <property type="molecule type" value="Genomic_DNA"/>
</dbReference>